<dbReference type="Proteomes" id="UP000616595">
    <property type="component" value="Unassembled WGS sequence"/>
</dbReference>
<protein>
    <recommendedName>
        <fullName evidence="3">DUF2642 domain-containing protein</fullName>
    </recommendedName>
</protein>
<accession>A0A923HUI9</accession>
<sequence length="78" mass="8966">MQRIINNKFKKKKGLIIMANEAIEKCIGKKCKISTGSYGTNLVGKIININENWIEVETKKGVQFINAEFVQRIYIFQS</sequence>
<reference evidence="1" key="2">
    <citation type="submission" date="2020-10" db="EMBL/GenBank/DDBJ databases">
        <title>Comparative genomics of the Acetobacterium genus.</title>
        <authorList>
            <person name="Marshall C."/>
            <person name="May H."/>
            <person name="Norman S."/>
        </authorList>
    </citation>
    <scope>NUCLEOTIDE SEQUENCE</scope>
    <source>
        <strain evidence="1">DER-2019</strain>
    </source>
</reference>
<name>A0A923HUI9_9FIRM</name>
<evidence type="ECO:0008006" key="3">
    <source>
        <dbReference type="Google" id="ProtNLM"/>
    </source>
</evidence>
<proteinExistence type="predicted"/>
<evidence type="ECO:0000313" key="2">
    <source>
        <dbReference type="Proteomes" id="UP000616595"/>
    </source>
</evidence>
<comment type="caution">
    <text evidence="1">The sequence shown here is derived from an EMBL/GenBank/DDBJ whole genome shotgun (WGS) entry which is preliminary data.</text>
</comment>
<reference evidence="1" key="1">
    <citation type="submission" date="2019-10" db="EMBL/GenBank/DDBJ databases">
        <authorList>
            <person name="Ross D.E."/>
            <person name="Gulliver D."/>
        </authorList>
    </citation>
    <scope>NUCLEOTIDE SEQUENCE</scope>
    <source>
        <strain evidence="1">DER-2019</strain>
    </source>
</reference>
<gene>
    <name evidence="1" type="ORF">GH810_03790</name>
</gene>
<dbReference type="EMBL" id="WJBD01000003">
    <property type="protein sequence ID" value="MBC3887427.1"/>
    <property type="molecule type" value="Genomic_DNA"/>
</dbReference>
<dbReference type="AlphaFoldDB" id="A0A923HUI9"/>
<organism evidence="1 2">
    <name type="scientific">Acetobacterium paludosum</name>
    <dbReference type="NCBI Taxonomy" id="52693"/>
    <lineage>
        <taxon>Bacteria</taxon>
        <taxon>Bacillati</taxon>
        <taxon>Bacillota</taxon>
        <taxon>Clostridia</taxon>
        <taxon>Eubacteriales</taxon>
        <taxon>Eubacteriaceae</taxon>
        <taxon>Acetobacterium</taxon>
    </lineage>
</organism>
<keyword evidence="2" id="KW-1185">Reference proteome</keyword>
<dbReference type="OrthoDB" id="1798608at2"/>
<evidence type="ECO:0000313" key="1">
    <source>
        <dbReference type="EMBL" id="MBC3887427.1"/>
    </source>
</evidence>